<sequence length="688" mass="76723">MAHSAESKDPCRHPSASLALGLEKRRILIKSARWLDQAVGPHTKELIHSRAMSHAGWSHRAFHGVVTPGYPSLWSKLTEFNDFTLIHPPTRDKQIVILGYVSGLVDYPPISLPQSISDTAPAISNPALSSQRAAINDTMAHSKKPLPDRFDQAHVETILDDKNICRIDDYHPEELVKSKFDNLSIPRTVWVFRRVALVALAVYTGYVCEGFELKIGNNIIANAGFIEQFGRKGGSGVQALDPTWVSTWTSLLNVGQIVTFLYIHWFSDRFGRKACLALAWLWLAVGCIVLNVAKTPGVWAIGKLCNGAGVGILQVTCQVYVMEICPNNIRGGMLTFQAVWSNIGNIACNVMMQRLNKNHPDNYSLPLRILIAPVGMMLLFWAFVPESPWYYARHGKKEKAMKSLKLLYGNVEGYDFEQEYNIIEKTILHERELLDEAPKITHVFKGLNLRRTLTVLLLAVTGPFGGLSIILSYSTYFFAIAGLSDPFLATLILSCCNLLAVTLWTLTTDRFGRRTFITISQTSICAFLFIAGSLWWAGATTGHVATGTALLFICCLWSFMFQIVNLAYFVMSAEIPSALLRAKTTPVTFFAQSILGIAFSYAVPPLLLKLNIKACFVFAAFSVPVCILMWLYVPETKGRSAAEIDELYESKIPAWRWSKTVTSAEKQMQAVLLTENDLKKPNDNRDKV</sequence>
<accession>A0ACC1SE71</accession>
<dbReference type="Proteomes" id="UP001148629">
    <property type="component" value="Unassembled WGS sequence"/>
</dbReference>
<keyword evidence="2" id="KW-1185">Reference proteome</keyword>
<proteinExistence type="predicted"/>
<organism evidence="1 2">
    <name type="scientific">Fusarium decemcellulare</name>
    <dbReference type="NCBI Taxonomy" id="57161"/>
    <lineage>
        <taxon>Eukaryota</taxon>
        <taxon>Fungi</taxon>
        <taxon>Dikarya</taxon>
        <taxon>Ascomycota</taxon>
        <taxon>Pezizomycotina</taxon>
        <taxon>Sordariomycetes</taxon>
        <taxon>Hypocreomycetidae</taxon>
        <taxon>Hypocreales</taxon>
        <taxon>Nectriaceae</taxon>
        <taxon>Fusarium</taxon>
        <taxon>Fusarium decemcellulare species complex</taxon>
    </lineage>
</organism>
<evidence type="ECO:0000313" key="1">
    <source>
        <dbReference type="EMBL" id="KAJ3537697.1"/>
    </source>
</evidence>
<name>A0ACC1SE71_9HYPO</name>
<comment type="caution">
    <text evidence="1">The sequence shown here is derived from an EMBL/GenBank/DDBJ whole genome shotgun (WGS) entry which is preliminary data.</text>
</comment>
<gene>
    <name evidence="1" type="ORF">NM208_g6202</name>
</gene>
<protein>
    <submittedName>
        <fullName evidence="1">Uncharacterized protein</fullName>
    </submittedName>
</protein>
<evidence type="ECO:0000313" key="2">
    <source>
        <dbReference type="Proteomes" id="UP001148629"/>
    </source>
</evidence>
<dbReference type="EMBL" id="JANRMS010000564">
    <property type="protein sequence ID" value="KAJ3537697.1"/>
    <property type="molecule type" value="Genomic_DNA"/>
</dbReference>
<reference evidence="1" key="1">
    <citation type="submission" date="2022-08" db="EMBL/GenBank/DDBJ databases">
        <title>Genome Sequence of Fusarium decemcellulare.</title>
        <authorList>
            <person name="Buettner E."/>
        </authorList>
    </citation>
    <scope>NUCLEOTIDE SEQUENCE</scope>
    <source>
        <strain evidence="1">Babe19</strain>
    </source>
</reference>